<keyword evidence="11 12" id="KW-0407">Ion channel</keyword>
<evidence type="ECO:0000256" key="8">
    <source>
        <dbReference type="ARBA" id="ARBA00022989"/>
    </source>
</evidence>
<keyword evidence="7" id="KW-0965">Cell junction</keyword>
<comment type="function">
    <text evidence="12">Structural component of the gap junctions.</text>
</comment>
<dbReference type="PRINTS" id="PR01262">
    <property type="entry name" value="INNEXIN"/>
</dbReference>
<dbReference type="PANTHER" id="PTHR11893:SF37">
    <property type="entry name" value="INNEXIN INX3"/>
    <property type="match status" value="1"/>
</dbReference>
<keyword evidence="14" id="KW-1185">Reference proteome</keyword>
<name>A0A6A0H8A9_HYAAZ</name>
<evidence type="ECO:0000256" key="10">
    <source>
        <dbReference type="ARBA" id="ARBA00023136"/>
    </source>
</evidence>
<gene>
    <name evidence="15" type="primary">LOC108678006</name>
    <name evidence="12" type="synonym">inx</name>
    <name evidence="13" type="ORF">HAZT_HAZT007219</name>
</gene>
<dbReference type="PANTHER" id="PTHR11893">
    <property type="entry name" value="INNEXIN"/>
    <property type="match status" value="1"/>
</dbReference>
<dbReference type="AlphaFoldDB" id="A0A6A0H8A9"/>
<dbReference type="GeneID" id="108678006"/>
<dbReference type="KEGG" id="hazt:108678006"/>
<evidence type="ECO:0000256" key="2">
    <source>
        <dbReference type="ARBA" id="ARBA00004651"/>
    </source>
</evidence>
<dbReference type="Pfam" id="PF00876">
    <property type="entry name" value="Innexin"/>
    <property type="match status" value="1"/>
</dbReference>
<keyword evidence="4" id="KW-1003">Cell membrane</keyword>
<dbReference type="GO" id="GO:0034220">
    <property type="term" value="P:monoatomic ion transmembrane transport"/>
    <property type="evidence" value="ECO:0007669"/>
    <property type="project" value="UniProtKB-KW"/>
</dbReference>
<protein>
    <recommendedName>
        <fullName evidence="12">Innexin</fullName>
    </recommendedName>
</protein>
<evidence type="ECO:0000256" key="9">
    <source>
        <dbReference type="ARBA" id="ARBA00023065"/>
    </source>
</evidence>
<dbReference type="OrthoDB" id="5867527at2759"/>
<reference evidence="13" key="2">
    <citation type="journal article" date="2018" name="Environ. Sci. Technol.">
        <title>The Toxicogenome of Hyalella azteca: A Model for Sediment Ecotoxicology and Evolutionary Toxicology.</title>
        <authorList>
            <person name="Poynton H.C."/>
            <person name="Hasenbein S."/>
            <person name="Benoit J.B."/>
            <person name="Sepulveda M.S."/>
            <person name="Poelchau M.F."/>
            <person name="Hughes D.S.T."/>
            <person name="Murali S.C."/>
            <person name="Chen S."/>
            <person name="Glastad K.M."/>
            <person name="Goodisman M.A.D."/>
            <person name="Werren J.H."/>
            <person name="Vineis J.H."/>
            <person name="Bowen J.L."/>
            <person name="Friedrich M."/>
            <person name="Jones J."/>
            <person name="Robertson H.M."/>
            <person name="Feyereisen R."/>
            <person name="Mechler-Hickson A."/>
            <person name="Mathers N."/>
            <person name="Lee C.E."/>
            <person name="Colbourne J.K."/>
            <person name="Biales A."/>
            <person name="Johnston J.S."/>
            <person name="Wellborn G.A."/>
            <person name="Rosendale A.J."/>
            <person name="Cridge A.G."/>
            <person name="Munoz-Torres M.C."/>
            <person name="Bain P.A."/>
            <person name="Manny A.R."/>
            <person name="Major K.M."/>
            <person name="Lambert F.N."/>
            <person name="Vulpe C.D."/>
            <person name="Tuck P."/>
            <person name="Blalock B.J."/>
            <person name="Lin Y.Y."/>
            <person name="Smith M.E."/>
            <person name="Ochoa-Acuna H."/>
            <person name="Chen M.M."/>
            <person name="Childers C.P."/>
            <person name="Qu J."/>
            <person name="Dugan S."/>
            <person name="Lee S.L."/>
            <person name="Chao H."/>
            <person name="Dinh H."/>
            <person name="Han Y."/>
            <person name="Doddapaneni H."/>
            <person name="Worley K.C."/>
            <person name="Muzny D.M."/>
            <person name="Gibbs R.A."/>
            <person name="Richards S."/>
        </authorList>
    </citation>
    <scope>NUCLEOTIDE SEQUENCE</scope>
    <source>
        <strain evidence="13">HAZT.00-mixed</strain>
        <tissue evidence="13">Whole organism</tissue>
    </source>
</reference>
<dbReference type="GO" id="GO:0005886">
    <property type="term" value="C:plasma membrane"/>
    <property type="evidence" value="ECO:0007669"/>
    <property type="project" value="UniProtKB-SubCell"/>
</dbReference>
<organism evidence="13">
    <name type="scientific">Hyalella azteca</name>
    <name type="common">Amphipod</name>
    <dbReference type="NCBI Taxonomy" id="294128"/>
    <lineage>
        <taxon>Eukaryota</taxon>
        <taxon>Metazoa</taxon>
        <taxon>Ecdysozoa</taxon>
        <taxon>Arthropoda</taxon>
        <taxon>Crustacea</taxon>
        <taxon>Multicrustacea</taxon>
        <taxon>Malacostraca</taxon>
        <taxon>Eumalacostraca</taxon>
        <taxon>Peracarida</taxon>
        <taxon>Amphipoda</taxon>
        <taxon>Senticaudata</taxon>
        <taxon>Talitrida</taxon>
        <taxon>Talitroidea</taxon>
        <taxon>Hyalellidae</taxon>
        <taxon>Hyalella</taxon>
    </lineage>
</organism>
<evidence type="ECO:0000256" key="12">
    <source>
        <dbReference type="RuleBase" id="RU010713"/>
    </source>
</evidence>
<evidence type="ECO:0000313" key="14">
    <source>
        <dbReference type="Proteomes" id="UP000694843"/>
    </source>
</evidence>
<keyword evidence="10 12" id="KW-0472">Membrane</keyword>
<evidence type="ECO:0000256" key="11">
    <source>
        <dbReference type="ARBA" id="ARBA00023303"/>
    </source>
</evidence>
<keyword evidence="3 12" id="KW-0813">Transport</keyword>
<keyword evidence="6" id="KW-0303">Gap junction</keyword>
<comment type="subcellular location">
    <subcellularLocation>
        <location evidence="1">Cell junction</location>
        <location evidence="1">Gap junction</location>
    </subcellularLocation>
    <subcellularLocation>
        <location evidence="2 12">Cell membrane</location>
        <topology evidence="2 12">Multi-pass membrane protein</topology>
    </subcellularLocation>
</comment>
<dbReference type="PROSITE" id="PS51013">
    <property type="entry name" value="PANNEXIN"/>
    <property type="match status" value="1"/>
</dbReference>
<keyword evidence="9 12" id="KW-0406">Ion transport</keyword>
<evidence type="ECO:0000256" key="5">
    <source>
        <dbReference type="ARBA" id="ARBA00022692"/>
    </source>
</evidence>
<reference evidence="13" key="3">
    <citation type="submission" date="2019-06" db="EMBL/GenBank/DDBJ databases">
        <authorList>
            <person name="Poynton C."/>
            <person name="Hasenbein S."/>
            <person name="Benoit J.B."/>
            <person name="Sepulveda M.S."/>
            <person name="Poelchau M.F."/>
            <person name="Murali S.C."/>
            <person name="Chen S."/>
            <person name="Glastad K.M."/>
            <person name="Werren J.H."/>
            <person name="Vineis J.H."/>
            <person name="Bowen J.L."/>
            <person name="Friedrich M."/>
            <person name="Jones J."/>
            <person name="Robertson H.M."/>
            <person name="Feyereisen R."/>
            <person name="Mechler-Hickson A."/>
            <person name="Mathers N."/>
            <person name="Lee C.E."/>
            <person name="Colbourne J.K."/>
            <person name="Biales A."/>
            <person name="Johnston J.S."/>
            <person name="Wellborn G.A."/>
            <person name="Rosendale A.J."/>
            <person name="Cridge A.G."/>
            <person name="Munoz-Torres M.C."/>
            <person name="Bain P.A."/>
            <person name="Manny A.R."/>
            <person name="Major K.M."/>
            <person name="Lambert F.N."/>
            <person name="Vulpe C.D."/>
            <person name="Tuck P."/>
            <person name="Blalock B.J."/>
            <person name="Lin Y.-Y."/>
            <person name="Smith M.E."/>
            <person name="Ochoa-Acuna H."/>
            <person name="Chen M.-J.M."/>
            <person name="Childers C.P."/>
            <person name="Qu J."/>
            <person name="Dugan S."/>
            <person name="Lee S.L."/>
            <person name="Chao H."/>
            <person name="Dinh H."/>
            <person name="Han Y."/>
            <person name="Doddapaneni H."/>
            <person name="Worley K.C."/>
            <person name="Muzny D.M."/>
            <person name="Gibbs R.A."/>
            <person name="Richards S."/>
        </authorList>
    </citation>
    <scope>NUCLEOTIDE SEQUENCE</scope>
    <source>
        <strain evidence="13">HAZT.00-mixed</strain>
        <tissue evidence="13">Whole organism</tissue>
    </source>
</reference>
<evidence type="ECO:0000256" key="4">
    <source>
        <dbReference type="ARBA" id="ARBA00022475"/>
    </source>
</evidence>
<dbReference type="OMA" id="WRSWENG"/>
<feature type="transmembrane region" description="Helical" evidence="12">
    <location>
        <begin position="116"/>
        <end position="137"/>
    </location>
</feature>
<dbReference type="GO" id="GO:0005921">
    <property type="term" value="C:gap junction"/>
    <property type="evidence" value="ECO:0007669"/>
    <property type="project" value="UniProtKB-SubCell"/>
</dbReference>
<comment type="similarity">
    <text evidence="12">Belongs to the pannexin family.</text>
</comment>
<keyword evidence="5 12" id="KW-0812">Transmembrane</keyword>
<dbReference type="Proteomes" id="UP000711488">
    <property type="component" value="Unassembled WGS sequence"/>
</dbReference>
<proteinExistence type="inferred from homology"/>
<evidence type="ECO:0000256" key="3">
    <source>
        <dbReference type="ARBA" id="ARBA00022448"/>
    </source>
</evidence>
<evidence type="ECO:0000313" key="15">
    <source>
        <dbReference type="RefSeq" id="XP_018021822.1"/>
    </source>
</evidence>
<dbReference type="Proteomes" id="UP000694843">
    <property type="component" value="Unplaced"/>
</dbReference>
<sequence length="408" mass="46393">MIGLIGSLAGLIKIHNSKTLVDDAVFRLHYRWTTSLCFLACALVAASDMFGEPIQCLMNGGEAPKPYTTFCWVSSTFTINTSNADGESGHYESYGSNYSGTGKYDSKTHEKRIHTYYQWVPFVLFALGALFYLPHLIWKEIEGKKVECLLQGLSVISMDDAAPAKKMNIVKYLFASHGRLNNRYAYGYFFSHVLNLVVVVSAMFILESFFGGVFLDYGSKTVRYLNGHADVAHNPLIFAFPRVAKCHFRMYGPSGSLENHDLMCLLPQNIINEKIFLFIWFWLLILTTATAMQIVYIAAIFLSPFLRLKLLETYGRVMSDAQLEDLVHRTYLGDWFLLRTLGKNVDALTFKDIMQELVKMIAAHSSSGSRGEPVTMFSPHAPSYRHFNIDEEDPLEHKRRMEEEDTRV</sequence>
<comment type="caution">
    <text evidence="12">Lacks conserved residue(s) required for the propagation of feature annotation.</text>
</comment>
<keyword evidence="8 12" id="KW-1133">Transmembrane helix</keyword>
<feature type="transmembrane region" description="Helical" evidence="12">
    <location>
        <begin position="275"/>
        <end position="302"/>
    </location>
</feature>
<evidence type="ECO:0000256" key="1">
    <source>
        <dbReference type="ARBA" id="ARBA00004610"/>
    </source>
</evidence>
<evidence type="ECO:0000256" key="7">
    <source>
        <dbReference type="ARBA" id="ARBA00022949"/>
    </source>
</evidence>
<dbReference type="InterPro" id="IPR000990">
    <property type="entry name" value="Innexin"/>
</dbReference>
<dbReference type="EMBL" id="JQDR03005416">
    <property type="protein sequence ID" value="KAA0201481.1"/>
    <property type="molecule type" value="Genomic_DNA"/>
</dbReference>
<reference evidence="15" key="4">
    <citation type="submission" date="2025-04" db="UniProtKB">
        <authorList>
            <consortium name="RefSeq"/>
        </authorList>
    </citation>
    <scope>IDENTIFICATION</scope>
    <source>
        <tissue evidence="15">Whole organism</tissue>
    </source>
</reference>
<evidence type="ECO:0000256" key="6">
    <source>
        <dbReference type="ARBA" id="ARBA00022868"/>
    </source>
</evidence>
<dbReference type="GO" id="GO:0007602">
    <property type="term" value="P:phototransduction"/>
    <property type="evidence" value="ECO:0007669"/>
    <property type="project" value="TreeGrafter"/>
</dbReference>
<reference evidence="13" key="1">
    <citation type="submission" date="2014-08" db="EMBL/GenBank/DDBJ databases">
        <authorList>
            <person name="Murali S."/>
            <person name="Richards S."/>
            <person name="Bandaranaike D."/>
            <person name="Bellair M."/>
            <person name="Blankenburg K."/>
            <person name="Chao H."/>
            <person name="Dinh H."/>
            <person name="Doddapaneni H."/>
            <person name="Dugan-Rocha S."/>
            <person name="Elkadiri S."/>
            <person name="Gnanaolivu R."/>
            <person name="Hughes D."/>
            <person name="Lee S."/>
            <person name="Li M."/>
            <person name="Ming W."/>
            <person name="Munidasa M."/>
            <person name="Muniz J."/>
            <person name="Nguyen L."/>
            <person name="Osuji N."/>
            <person name="Pu L.-L."/>
            <person name="Puazo M."/>
            <person name="Skinner E."/>
            <person name="Qu C."/>
            <person name="Quiroz J."/>
            <person name="Raj R."/>
            <person name="Weissenberger G."/>
            <person name="Xin Y."/>
            <person name="Zou X."/>
            <person name="Han Y."/>
            <person name="Worley K."/>
            <person name="Muzny D."/>
            <person name="Gibbs R."/>
        </authorList>
    </citation>
    <scope>NUCLEOTIDE SEQUENCE</scope>
    <source>
        <strain evidence="13">HAZT.00-mixed</strain>
        <tissue evidence="13">Whole organism</tissue>
    </source>
</reference>
<accession>A0A6A0H8A9</accession>
<dbReference type="RefSeq" id="XP_018021822.1">
    <property type="nucleotide sequence ID" value="XM_018166333.2"/>
</dbReference>
<evidence type="ECO:0000313" key="13">
    <source>
        <dbReference type="EMBL" id="KAA0201481.1"/>
    </source>
</evidence>
<dbReference type="GO" id="GO:0005243">
    <property type="term" value="F:gap junction channel activity"/>
    <property type="evidence" value="ECO:0007669"/>
    <property type="project" value="TreeGrafter"/>
</dbReference>
<feature type="transmembrane region" description="Helical" evidence="12">
    <location>
        <begin position="185"/>
        <end position="206"/>
    </location>
</feature>